<dbReference type="AlphaFoldDB" id="A0A928Z3S4"/>
<evidence type="ECO:0000313" key="3">
    <source>
        <dbReference type="Proteomes" id="UP000625316"/>
    </source>
</evidence>
<proteinExistence type="predicted"/>
<gene>
    <name evidence="2" type="ORF">IQ266_18870</name>
</gene>
<evidence type="ECO:0000256" key="1">
    <source>
        <dbReference type="SAM" id="MobiDB-lite"/>
    </source>
</evidence>
<sequence length="56" mass="6305">MTFYKALSAVLFITAFVVITHDTAIVDHLFRDKDTTPQTEQKGARSQVNESDKFGD</sequence>
<feature type="compositionally biased region" description="Polar residues" evidence="1">
    <location>
        <begin position="36"/>
        <end position="49"/>
    </location>
</feature>
<accession>A0A928Z3S4</accession>
<organism evidence="2 3">
    <name type="scientific">Romeriopsis navalis LEGE 11480</name>
    <dbReference type="NCBI Taxonomy" id="2777977"/>
    <lineage>
        <taxon>Bacteria</taxon>
        <taxon>Bacillati</taxon>
        <taxon>Cyanobacteriota</taxon>
        <taxon>Cyanophyceae</taxon>
        <taxon>Leptolyngbyales</taxon>
        <taxon>Leptolyngbyaceae</taxon>
        <taxon>Romeriopsis</taxon>
        <taxon>Romeriopsis navalis</taxon>
    </lineage>
</organism>
<protein>
    <submittedName>
        <fullName evidence="2">Uncharacterized protein</fullName>
    </submittedName>
</protein>
<comment type="caution">
    <text evidence="2">The sequence shown here is derived from an EMBL/GenBank/DDBJ whole genome shotgun (WGS) entry which is preliminary data.</text>
</comment>
<dbReference type="Proteomes" id="UP000625316">
    <property type="component" value="Unassembled WGS sequence"/>
</dbReference>
<reference evidence="2" key="1">
    <citation type="submission" date="2020-10" db="EMBL/GenBank/DDBJ databases">
        <authorList>
            <person name="Castelo-Branco R."/>
            <person name="Eusebio N."/>
            <person name="Adriana R."/>
            <person name="Vieira A."/>
            <person name="Brugerolle De Fraissinette N."/>
            <person name="Rezende De Castro R."/>
            <person name="Schneider M.P."/>
            <person name="Vasconcelos V."/>
            <person name="Leao P.N."/>
        </authorList>
    </citation>
    <scope>NUCLEOTIDE SEQUENCE</scope>
    <source>
        <strain evidence="2">LEGE 11480</strain>
    </source>
</reference>
<keyword evidence="3" id="KW-1185">Reference proteome</keyword>
<dbReference type="EMBL" id="JADEXQ010000076">
    <property type="protein sequence ID" value="MBE9031801.1"/>
    <property type="molecule type" value="Genomic_DNA"/>
</dbReference>
<feature type="region of interest" description="Disordered" evidence="1">
    <location>
        <begin position="35"/>
        <end position="56"/>
    </location>
</feature>
<evidence type="ECO:0000313" key="2">
    <source>
        <dbReference type="EMBL" id="MBE9031801.1"/>
    </source>
</evidence>
<dbReference type="RefSeq" id="WP_264326629.1">
    <property type="nucleotide sequence ID" value="NZ_JADEXQ010000076.1"/>
</dbReference>
<name>A0A928Z3S4_9CYAN</name>